<gene>
    <name evidence="1" type="ORF">BA171_02365</name>
</gene>
<reference evidence="2" key="1">
    <citation type="submission" date="2016-06" db="EMBL/GenBank/DDBJ databases">
        <authorList>
            <person name="Chen W."/>
            <person name="Hasegawa D.K."/>
        </authorList>
    </citation>
    <scope>NUCLEOTIDE SEQUENCE [LARGE SCALE GENOMIC DNA]</scope>
    <source>
        <strain evidence="2">MEAM1</strain>
    </source>
</reference>
<dbReference type="AlphaFoldDB" id="A0A249DYL5"/>
<organism evidence="1 2">
    <name type="scientific">Candidatus Hamiltonella defensa</name>
    <name type="common">Bemisia tabaci</name>
    <dbReference type="NCBI Taxonomy" id="672795"/>
    <lineage>
        <taxon>Bacteria</taxon>
        <taxon>Pseudomonadati</taxon>
        <taxon>Pseudomonadota</taxon>
        <taxon>Gammaproteobacteria</taxon>
        <taxon>Enterobacterales</taxon>
        <taxon>Enterobacteriaceae</taxon>
        <taxon>aphid secondary symbionts</taxon>
        <taxon>Candidatus Williamhamiltonella</taxon>
    </lineage>
</organism>
<evidence type="ECO:0000313" key="1">
    <source>
        <dbReference type="EMBL" id="ASX25997.1"/>
    </source>
</evidence>
<dbReference type="Proteomes" id="UP000216438">
    <property type="component" value="Chromosome"/>
</dbReference>
<evidence type="ECO:0000313" key="2">
    <source>
        <dbReference type="Proteomes" id="UP000216438"/>
    </source>
</evidence>
<dbReference type="RefSeq" id="WP_016857986.1">
    <property type="nucleotide sequence ID" value="NZ_CP016303.1"/>
</dbReference>
<sequence length="191" mass="21254">MTLNPFIYNPQQALAAGQSGFITDSGAYVVTITDAQFSTQPSGAKSMELSIETEEGRKAQYLHLYHEKKDGTANPYGLQLIHALMGCTGVRQLHPPTHPGGPVSEFIGKKVGLMLQKTLKTKADGKETYRLDIVLPFVAQTRQTLREKLDGQPARDVDNRLASLKDKDERVFKKREEMNVHPPTFDDAIPF</sequence>
<dbReference type="EMBL" id="CP016303">
    <property type="protein sequence ID" value="ASX25997.1"/>
    <property type="molecule type" value="Genomic_DNA"/>
</dbReference>
<proteinExistence type="predicted"/>
<accession>A0A249DYL5</accession>
<name>A0A249DYL5_9ENTR</name>
<reference evidence="1 2" key="2">
    <citation type="submission" date="2017-09" db="EMBL/GenBank/DDBJ databases">
        <title>The genome of whitefly Bemisia tabaci, a global crop pest, provides novel insights into virus transmission, host adaptation and insecticide resistance.</title>
        <authorList>
            <person name="Kaur N."/>
            <person name="Kliot A."/>
            <person name="Pinheiro P.V."/>
            <person name="Luan J."/>
            <person name="Zheng Y."/>
            <person name="Liu W."/>
            <person name="Sun H."/>
            <person name="Yang X."/>
            <person name="Xu Y."/>
            <person name="Luo Y."/>
            <person name="Kruse A."/>
            <person name="Fisher T.W."/>
            <person name="Nelson D.R."/>
            <person name="Elimelech M."/>
            <person name="MacCoss M."/>
            <person name="Johnson R."/>
            <person name="Cohen E."/>
            <person name="Hunter W.B."/>
            <person name="Brown J.K."/>
            <person name="Jander G."/>
            <person name="Cilia M."/>
            <person name="Douglas A.E."/>
            <person name="Ghanim M."/>
            <person name="Simmons A.M."/>
            <person name="Wintermantel W.M."/>
            <person name="Ling K.-S."/>
            <person name="Fei Z."/>
        </authorList>
    </citation>
    <scope>NUCLEOTIDE SEQUENCE [LARGE SCALE GENOMIC DNA]</scope>
    <source>
        <strain evidence="1 2">MEAM1</strain>
    </source>
</reference>
<protein>
    <submittedName>
        <fullName evidence="1">DUF669 domain-containing protein</fullName>
    </submittedName>
</protein>